<feature type="region of interest" description="Disordered" evidence="7">
    <location>
        <begin position="1"/>
        <end position="50"/>
    </location>
</feature>
<keyword evidence="2" id="KW-0805">Transcription regulation</keyword>
<evidence type="ECO:0000256" key="3">
    <source>
        <dbReference type="ARBA" id="ARBA00023125"/>
    </source>
</evidence>
<reference evidence="9" key="1">
    <citation type="submission" date="2022-11" db="EMBL/GenBank/DDBJ databases">
        <authorList>
            <person name="Kikuchi T."/>
        </authorList>
    </citation>
    <scope>NUCLEOTIDE SEQUENCE</scope>
    <source>
        <strain evidence="9">PS1010</strain>
    </source>
</reference>
<dbReference type="InterPro" id="IPR009072">
    <property type="entry name" value="Histone-fold"/>
</dbReference>
<keyword evidence="10" id="KW-1185">Reference proteome</keyword>
<feature type="compositionally biased region" description="Polar residues" evidence="7">
    <location>
        <begin position="31"/>
        <end position="50"/>
    </location>
</feature>
<evidence type="ECO:0000256" key="5">
    <source>
        <dbReference type="ARBA" id="ARBA00023242"/>
    </source>
</evidence>
<dbReference type="GO" id="GO:0001228">
    <property type="term" value="F:DNA-binding transcription activator activity, RNA polymerase II-specific"/>
    <property type="evidence" value="ECO:0007669"/>
    <property type="project" value="TreeGrafter"/>
</dbReference>
<sequence>MVYSKRNANQENRRSRQNEEDEDDEDDTQMDAGTSSQPQNAQQKNASTSRAMETFTFQSLDWKSMLSKFWVEQKTRASRTTQNDMRERCKHMALPMARVKKIMRIDDEVRSLMIAADAPFFLAAAGEMFVEEVTSLAWQIVEITRRRTMQKSDVVTALQKVEQFDFLIDIIPRDRTIRQTYTIPHPRDYQPPQNQQDEQQPNQNDIPNEDNYEPPVNEQAQNGEFMQEIENVYEPNVTTITVDEHGNPIGNIPQGYQIVIQNGNEQQPQQDYSTIQNGSSETGNGAIYTYNGQTYHIVHIADGNETSYQ</sequence>
<accession>A0A9P1IB06</accession>
<dbReference type="PANTHER" id="PTHR10252">
    <property type="entry name" value="HISTONE-LIKE TRANSCRIPTION FACTOR CCAAT-RELATED"/>
    <property type="match status" value="1"/>
</dbReference>
<dbReference type="GO" id="GO:0000978">
    <property type="term" value="F:RNA polymerase II cis-regulatory region sequence-specific DNA binding"/>
    <property type="evidence" value="ECO:0007669"/>
    <property type="project" value="TreeGrafter"/>
</dbReference>
<evidence type="ECO:0000259" key="8">
    <source>
        <dbReference type="Pfam" id="PF00808"/>
    </source>
</evidence>
<evidence type="ECO:0000256" key="6">
    <source>
        <dbReference type="ARBA" id="ARBA00038129"/>
    </source>
</evidence>
<keyword evidence="5" id="KW-0539">Nucleus</keyword>
<name>A0A9P1IB06_9PELO</name>
<comment type="similarity">
    <text evidence="6">Belongs to the NFYC/HAP5 subunit family.</text>
</comment>
<dbReference type="EMBL" id="CANHGI010000002">
    <property type="protein sequence ID" value="CAI5441435.1"/>
    <property type="molecule type" value="Genomic_DNA"/>
</dbReference>
<dbReference type="FunFam" id="1.10.20.10:FF:000062">
    <property type="entry name" value="Nuclear transcription factor Y subunit C"/>
    <property type="match status" value="1"/>
</dbReference>
<organism evidence="9 10">
    <name type="scientific">Caenorhabditis angaria</name>
    <dbReference type="NCBI Taxonomy" id="860376"/>
    <lineage>
        <taxon>Eukaryota</taxon>
        <taxon>Metazoa</taxon>
        <taxon>Ecdysozoa</taxon>
        <taxon>Nematoda</taxon>
        <taxon>Chromadorea</taxon>
        <taxon>Rhabditida</taxon>
        <taxon>Rhabditina</taxon>
        <taxon>Rhabditomorpha</taxon>
        <taxon>Rhabditoidea</taxon>
        <taxon>Rhabditidae</taxon>
        <taxon>Peloderinae</taxon>
        <taxon>Caenorhabditis</taxon>
    </lineage>
</organism>
<comment type="subcellular location">
    <subcellularLocation>
        <location evidence="1">Nucleus</location>
    </subcellularLocation>
</comment>
<dbReference type="OrthoDB" id="1272441at2759"/>
<dbReference type="AlphaFoldDB" id="A0A9P1IB06"/>
<evidence type="ECO:0000256" key="1">
    <source>
        <dbReference type="ARBA" id="ARBA00004123"/>
    </source>
</evidence>
<feature type="compositionally biased region" description="Low complexity" evidence="7">
    <location>
        <begin position="190"/>
        <end position="206"/>
    </location>
</feature>
<dbReference type="Proteomes" id="UP001152747">
    <property type="component" value="Unassembled WGS sequence"/>
</dbReference>
<gene>
    <name evidence="9" type="ORF">CAMP_LOCUS4072</name>
</gene>
<evidence type="ECO:0000313" key="10">
    <source>
        <dbReference type="Proteomes" id="UP001152747"/>
    </source>
</evidence>
<evidence type="ECO:0000256" key="4">
    <source>
        <dbReference type="ARBA" id="ARBA00023163"/>
    </source>
</evidence>
<feature type="region of interest" description="Disordered" evidence="7">
    <location>
        <begin position="182"/>
        <end position="217"/>
    </location>
</feature>
<feature type="domain" description="Transcription factor CBF/NF-Y/archaeal histone" evidence="8">
    <location>
        <begin position="93"/>
        <end position="158"/>
    </location>
</feature>
<dbReference type="Gene3D" id="1.10.20.10">
    <property type="entry name" value="Histone, subunit A"/>
    <property type="match status" value="1"/>
</dbReference>
<keyword evidence="4" id="KW-0804">Transcription</keyword>
<dbReference type="Pfam" id="PF00808">
    <property type="entry name" value="CBFD_NFYB_HMF"/>
    <property type="match status" value="1"/>
</dbReference>
<evidence type="ECO:0000256" key="2">
    <source>
        <dbReference type="ARBA" id="ARBA00023015"/>
    </source>
</evidence>
<feature type="compositionally biased region" description="Low complexity" evidence="7">
    <location>
        <begin position="1"/>
        <end position="10"/>
    </location>
</feature>
<dbReference type="PANTHER" id="PTHR10252:SF8">
    <property type="entry name" value="NUCLEAR TRANSCRIPTION FACTOR Y SUBUNIT GAMMA"/>
    <property type="match status" value="1"/>
</dbReference>
<evidence type="ECO:0000256" key="7">
    <source>
        <dbReference type="SAM" id="MobiDB-lite"/>
    </source>
</evidence>
<dbReference type="InterPro" id="IPR003958">
    <property type="entry name" value="CBFA_NFYB_domain"/>
</dbReference>
<protein>
    <recommendedName>
        <fullName evidence="8">Transcription factor CBF/NF-Y/archaeal histone domain-containing protein</fullName>
    </recommendedName>
</protein>
<proteinExistence type="inferred from homology"/>
<comment type="caution">
    <text evidence="9">The sequence shown here is derived from an EMBL/GenBank/DDBJ whole genome shotgun (WGS) entry which is preliminary data.</text>
</comment>
<dbReference type="GO" id="GO:0046982">
    <property type="term" value="F:protein heterodimerization activity"/>
    <property type="evidence" value="ECO:0007669"/>
    <property type="project" value="InterPro"/>
</dbReference>
<dbReference type="SUPFAM" id="SSF47113">
    <property type="entry name" value="Histone-fold"/>
    <property type="match status" value="1"/>
</dbReference>
<dbReference type="GO" id="GO:0016602">
    <property type="term" value="C:CCAAT-binding factor complex"/>
    <property type="evidence" value="ECO:0007669"/>
    <property type="project" value="TreeGrafter"/>
</dbReference>
<dbReference type="InterPro" id="IPR050568">
    <property type="entry name" value="Transcr_DNA_Rep_Reg"/>
</dbReference>
<dbReference type="CDD" id="cd22908">
    <property type="entry name" value="HFD_NFYC-like"/>
    <property type="match status" value="1"/>
</dbReference>
<evidence type="ECO:0000313" key="9">
    <source>
        <dbReference type="EMBL" id="CAI5441435.1"/>
    </source>
</evidence>
<keyword evidence="3" id="KW-0238">DNA-binding</keyword>
<feature type="compositionally biased region" description="Acidic residues" evidence="7">
    <location>
        <begin position="19"/>
        <end position="29"/>
    </location>
</feature>